<dbReference type="AlphaFoldDB" id="A0AAV2LMH0"/>
<gene>
    <name evidence="1" type="ORF">KC01_LOCUS30171</name>
</gene>
<reference evidence="1 2" key="1">
    <citation type="submission" date="2024-04" db="EMBL/GenBank/DDBJ databases">
        <authorList>
            <person name="Waldvogel A.-M."/>
            <person name="Schoenle A."/>
        </authorList>
    </citation>
    <scope>NUCLEOTIDE SEQUENCE [LARGE SCALE GENOMIC DNA]</scope>
</reference>
<sequence>MGSGTLWAGLRVGEAGENLDSLTLFEPGNFWTSAWSRAGPGQDRSAGVCRDRSLHLDLNPESKLQTWQLLWQRN</sequence>
<protein>
    <submittedName>
        <fullName evidence="1">Uncharacterized protein</fullName>
    </submittedName>
</protein>
<keyword evidence="2" id="KW-1185">Reference proteome</keyword>
<dbReference type="EMBL" id="OZ035825">
    <property type="protein sequence ID" value="CAL1602393.1"/>
    <property type="molecule type" value="Genomic_DNA"/>
</dbReference>
<name>A0AAV2LMH0_KNICA</name>
<organism evidence="1 2">
    <name type="scientific">Knipowitschia caucasica</name>
    <name type="common">Caucasian dwarf goby</name>
    <name type="synonym">Pomatoschistus caucasicus</name>
    <dbReference type="NCBI Taxonomy" id="637954"/>
    <lineage>
        <taxon>Eukaryota</taxon>
        <taxon>Metazoa</taxon>
        <taxon>Chordata</taxon>
        <taxon>Craniata</taxon>
        <taxon>Vertebrata</taxon>
        <taxon>Euteleostomi</taxon>
        <taxon>Actinopterygii</taxon>
        <taxon>Neopterygii</taxon>
        <taxon>Teleostei</taxon>
        <taxon>Neoteleostei</taxon>
        <taxon>Acanthomorphata</taxon>
        <taxon>Gobiaria</taxon>
        <taxon>Gobiiformes</taxon>
        <taxon>Gobioidei</taxon>
        <taxon>Gobiidae</taxon>
        <taxon>Gobiinae</taxon>
        <taxon>Knipowitschia</taxon>
    </lineage>
</organism>
<evidence type="ECO:0000313" key="2">
    <source>
        <dbReference type="Proteomes" id="UP001497482"/>
    </source>
</evidence>
<evidence type="ECO:0000313" key="1">
    <source>
        <dbReference type="EMBL" id="CAL1602393.1"/>
    </source>
</evidence>
<dbReference type="Proteomes" id="UP001497482">
    <property type="component" value="Chromosome 3"/>
</dbReference>
<proteinExistence type="predicted"/>
<accession>A0AAV2LMH0</accession>